<dbReference type="InterPro" id="IPR005143">
    <property type="entry name" value="TF_LuxR_autoind-bd_dom"/>
</dbReference>
<protein>
    <submittedName>
        <fullName evidence="5">Transcriptional regulator NarL</fullName>
    </submittedName>
</protein>
<reference evidence="6" key="1">
    <citation type="submission" date="2015-07" db="EMBL/GenBank/DDBJ databases">
        <authorList>
            <person name="Rodrigo-Torres Lidia"/>
            <person name="Arahal R.David."/>
        </authorList>
    </citation>
    <scope>NUCLEOTIDE SEQUENCE [LARGE SCALE GENOMIC DNA]</scope>
    <source>
        <strain evidence="6">CECT 5096</strain>
    </source>
</reference>
<dbReference type="PRINTS" id="PR00038">
    <property type="entry name" value="HTHLUXR"/>
</dbReference>
<evidence type="ECO:0000256" key="2">
    <source>
        <dbReference type="ARBA" id="ARBA00023125"/>
    </source>
</evidence>
<accession>A0A0M6ZSP1</accession>
<organism evidence="5 6">
    <name type="scientific">Roseibium album</name>
    <dbReference type="NCBI Taxonomy" id="311410"/>
    <lineage>
        <taxon>Bacteria</taxon>
        <taxon>Pseudomonadati</taxon>
        <taxon>Pseudomonadota</taxon>
        <taxon>Alphaproteobacteria</taxon>
        <taxon>Hyphomicrobiales</taxon>
        <taxon>Stappiaceae</taxon>
        <taxon>Roseibium</taxon>
    </lineage>
</organism>
<dbReference type="PROSITE" id="PS00622">
    <property type="entry name" value="HTH_LUXR_1"/>
    <property type="match status" value="1"/>
</dbReference>
<dbReference type="Gene3D" id="1.10.10.10">
    <property type="entry name" value="Winged helix-like DNA-binding domain superfamily/Winged helix DNA-binding domain"/>
    <property type="match status" value="1"/>
</dbReference>
<dbReference type="Pfam" id="PF00196">
    <property type="entry name" value="GerE"/>
    <property type="match status" value="1"/>
</dbReference>
<proteinExistence type="predicted"/>
<dbReference type="GO" id="GO:0003677">
    <property type="term" value="F:DNA binding"/>
    <property type="evidence" value="ECO:0007669"/>
    <property type="project" value="UniProtKB-KW"/>
</dbReference>
<dbReference type="PANTHER" id="PTHR44688">
    <property type="entry name" value="DNA-BINDING TRANSCRIPTIONAL ACTIVATOR DEVR_DOSR"/>
    <property type="match status" value="1"/>
</dbReference>
<dbReference type="CDD" id="cd06170">
    <property type="entry name" value="LuxR_C_like"/>
    <property type="match status" value="1"/>
</dbReference>
<dbReference type="Pfam" id="PF03472">
    <property type="entry name" value="Autoind_bind"/>
    <property type="match status" value="1"/>
</dbReference>
<dbReference type="InterPro" id="IPR036693">
    <property type="entry name" value="TF_LuxR_autoind-bd_dom_sf"/>
</dbReference>
<dbReference type="GO" id="GO:0006355">
    <property type="term" value="P:regulation of DNA-templated transcription"/>
    <property type="evidence" value="ECO:0007669"/>
    <property type="project" value="InterPro"/>
</dbReference>
<dbReference type="InterPro" id="IPR016032">
    <property type="entry name" value="Sig_transdc_resp-reg_C-effctor"/>
</dbReference>
<dbReference type="RefSeq" id="WP_082442745.1">
    <property type="nucleotide sequence ID" value="NZ_CANKXR010000005.1"/>
</dbReference>
<evidence type="ECO:0000256" key="3">
    <source>
        <dbReference type="ARBA" id="ARBA00023163"/>
    </source>
</evidence>
<evidence type="ECO:0000256" key="1">
    <source>
        <dbReference type="ARBA" id="ARBA00023015"/>
    </source>
</evidence>
<name>A0A0M6ZSP1_9HYPH</name>
<dbReference type="OrthoDB" id="9803630at2"/>
<dbReference type="InterPro" id="IPR000792">
    <property type="entry name" value="Tscrpt_reg_LuxR_C"/>
</dbReference>
<evidence type="ECO:0000313" key="5">
    <source>
        <dbReference type="EMBL" id="CTQ73797.1"/>
    </source>
</evidence>
<dbReference type="Proteomes" id="UP000049983">
    <property type="component" value="Unassembled WGS sequence"/>
</dbReference>
<keyword evidence="1" id="KW-0805">Transcription regulation</keyword>
<dbReference type="GeneID" id="97671123"/>
<dbReference type="SUPFAM" id="SSF46894">
    <property type="entry name" value="C-terminal effector domain of the bipartite response regulators"/>
    <property type="match status" value="1"/>
</dbReference>
<dbReference type="STRING" id="311410.LA5095_00656"/>
<keyword evidence="2" id="KW-0238">DNA-binding</keyword>
<keyword evidence="3" id="KW-0804">Transcription</keyword>
<dbReference type="PROSITE" id="PS50043">
    <property type="entry name" value="HTH_LUXR_2"/>
    <property type="match status" value="1"/>
</dbReference>
<dbReference type="InterPro" id="IPR036388">
    <property type="entry name" value="WH-like_DNA-bd_sf"/>
</dbReference>
<feature type="domain" description="HTH luxR-type" evidence="4">
    <location>
        <begin position="173"/>
        <end position="238"/>
    </location>
</feature>
<dbReference type="SUPFAM" id="SSF75516">
    <property type="entry name" value="Pheromone-binding domain of LuxR-like quorum-sensing transcription factors"/>
    <property type="match status" value="1"/>
</dbReference>
<dbReference type="PANTHER" id="PTHR44688:SF25">
    <property type="entry name" value="HTH LUXR-TYPE DOMAIN-CONTAINING PROTEIN"/>
    <property type="match status" value="1"/>
</dbReference>
<dbReference type="AlphaFoldDB" id="A0A0M6ZSP1"/>
<evidence type="ECO:0000313" key="6">
    <source>
        <dbReference type="Proteomes" id="UP000049983"/>
    </source>
</evidence>
<dbReference type="SMART" id="SM00421">
    <property type="entry name" value="HTH_LUXR"/>
    <property type="match status" value="1"/>
</dbReference>
<evidence type="ECO:0000259" key="4">
    <source>
        <dbReference type="PROSITE" id="PS50043"/>
    </source>
</evidence>
<keyword evidence="6" id="KW-1185">Reference proteome</keyword>
<gene>
    <name evidence="5" type="ORF">LA5096_03796</name>
</gene>
<dbReference type="Gene3D" id="3.30.450.80">
    <property type="entry name" value="Transcription factor LuxR-like, autoinducer-binding domain"/>
    <property type="match status" value="1"/>
</dbReference>
<dbReference type="EMBL" id="CXWC01000011">
    <property type="protein sequence ID" value="CTQ73797.1"/>
    <property type="molecule type" value="Genomic_DNA"/>
</dbReference>
<sequence length="242" mass="27000">MISRLEDFSNSVLGADDPLAVWNIATSFFESFGFIGSMYGIRHLQTTPNEKNIRFSNALSDWKTSYMAHKDYERDPLFIYAPQLPSVFFTGVNFLEDHPYLREEDVAVIRRAESFNLTSGIALKMAGGEDGVVRGWNLIGDLSRQEIMSLNDAHGGVLHVCAALADQKISQTVTRPDAYLTNREKECLILLANGQRTAQIANKLNIQSVTVDLHMRNAREKLGARTREQALAVAIVSNLLPL</sequence>